<evidence type="ECO:0000256" key="8">
    <source>
        <dbReference type="SAM" id="Phobius"/>
    </source>
</evidence>
<comment type="similarity">
    <text evidence="2">Belongs to the Ca(2+):cation antiporter (CaCA) (TC 2.A.19) family.</text>
</comment>
<feature type="transmembrane region" description="Helical" evidence="8">
    <location>
        <begin position="963"/>
        <end position="988"/>
    </location>
</feature>
<evidence type="ECO:0000256" key="5">
    <source>
        <dbReference type="ARBA" id="ARBA00022989"/>
    </source>
</evidence>
<dbReference type="Pfam" id="PF01699">
    <property type="entry name" value="Na_Ca_ex"/>
    <property type="match status" value="2"/>
</dbReference>
<dbReference type="InterPro" id="IPR044880">
    <property type="entry name" value="NCX_ion-bd_dom_sf"/>
</dbReference>
<evidence type="ECO:0000256" key="1">
    <source>
        <dbReference type="ARBA" id="ARBA00004141"/>
    </source>
</evidence>
<feature type="compositionally biased region" description="Low complexity" evidence="7">
    <location>
        <begin position="556"/>
        <end position="573"/>
    </location>
</feature>
<feature type="compositionally biased region" description="Basic and acidic residues" evidence="7">
    <location>
        <begin position="404"/>
        <end position="413"/>
    </location>
</feature>
<protein>
    <recommendedName>
        <fullName evidence="9">Sodium/calcium exchanger membrane region domain-containing protein</fullName>
    </recommendedName>
</protein>
<feature type="transmembrane region" description="Helical" evidence="8">
    <location>
        <begin position="786"/>
        <end position="805"/>
    </location>
</feature>
<feature type="transmembrane region" description="Helical" evidence="8">
    <location>
        <begin position="850"/>
        <end position="868"/>
    </location>
</feature>
<feature type="transmembrane region" description="Helical" evidence="8">
    <location>
        <begin position="251"/>
        <end position="269"/>
    </location>
</feature>
<feature type="region of interest" description="Disordered" evidence="7">
    <location>
        <begin position="519"/>
        <end position="589"/>
    </location>
</feature>
<feature type="transmembrane region" description="Helical" evidence="8">
    <location>
        <begin position="875"/>
        <end position="896"/>
    </location>
</feature>
<feature type="transmembrane region" description="Helical" evidence="8">
    <location>
        <begin position="817"/>
        <end position="838"/>
    </location>
</feature>
<gene>
    <name evidence="10" type="ORF">AAFC00_003623</name>
</gene>
<proteinExistence type="inferred from homology"/>
<feature type="transmembrane region" description="Helical" evidence="8">
    <location>
        <begin position="672"/>
        <end position="691"/>
    </location>
</feature>
<keyword evidence="11" id="KW-1185">Reference proteome</keyword>
<keyword evidence="3" id="KW-0813">Transport</keyword>
<name>A0ABR3PEW7_9PEZI</name>
<organism evidence="10 11">
    <name type="scientific">Neodothiora populina</name>
    <dbReference type="NCBI Taxonomy" id="2781224"/>
    <lineage>
        <taxon>Eukaryota</taxon>
        <taxon>Fungi</taxon>
        <taxon>Dikarya</taxon>
        <taxon>Ascomycota</taxon>
        <taxon>Pezizomycotina</taxon>
        <taxon>Dothideomycetes</taxon>
        <taxon>Dothideomycetidae</taxon>
        <taxon>Dothideales</taxon>
        <taxon>Dothioraceae</taxon>
        <taxon>Neodothiora</taxon>
    </lineage>
</organism>
<evidence type="ECO:0000259" key="9">
    <source>
        <dbReference type="Pfam" id="PF01699"/>
    </source>
</evidence>
<dbReference type="GeneID" id="95977324"/>
<keyword evidence="6 8" id="KW-0472">Membrane</keyword>
<evidence type="ECO:0000256" key="3">
    <source>
        <dbReference type="ARBA" id="ARBA00022448"/>
    </source>
</evidence>
<evidence type="ECO:0000256" key="2">
    <source>
        <dbReference type="ARBA" id="ARBA00008170"/>
    </source>
</evidence>
<keyword evidence="5 8" id="KW-1133">Transmembrane helix</keyword>
<accession>A0ABR3PEW7</accession>
<dbReference type="EMBL" id="JBFMKM010000008">
    <property type="protein sequence ID" value="KAL1304664.1"/>
    <property type="molecule type" value="Genomic_DNA"/>
</dbReference>
<feature type="domain" description="Sodium/calcium exchanger membrane region" evidence="9">
    <location>
        <begin position="853"/>
        <end position="1013"/>
    </location>
</feature>
<feature type="compositionally biased region" description="Acidic residues" evidence="7">
    <location>
        <begin position="294"/>
        <end position="305"/>
    </location>
</feature>
<dbReference type="InterPro" id="IPR004837">
    <property type="entry name" value="NaCa_Exmemb"/>
</dbReference>
<dbReference type="Proteomes" id="UP001562354">
    <property type="component" value="Unassembled WGS sequence"/>
</dbReference>
<feature type="transmembrane region" description="Helical" evidence="8">
    <location>
        <begin position="1000"/>
        <end position="1019"/>
    </location>
</feature>
<feature type="transmembrane region" description="Helical" evidence="8">
    <location>
        <begin position="219"/>
        <end position="239"/>
    </location>
</feature>
<comment type="subcellular location">
    <subcellularLocation>
        <location evidence="1">Membrane</location>
        <topology evidence="1">Multi-pass membrane protein</topology>
    </subcellularLocation>
</comment>
<feature type="transmembrane region" description="Helical" evidence="8">
    <location>
        <begin position="117"/>
        <end position="136"/>
    </location>
</feature>
<feature type="region of interest" description="Disordered" evidence="7">
    <location>
        <begin position="294"/>
        <end position="318"/>
    </location>
</feature>
<reference evidence="10 11" key="1">
    <citation type="submission" date="2024-07" db="EMBL/GenBank/DDBJ databases">
        <title>Draft sequence of the Neodothiora populina.</title>
        <authorList>
            <person name="Drown D.D."/>
            <person name="Schuette U.S."/>
            <person name="Buechlein A.B."/>
            <person name="Rusch D.R."/>
            <person name="Winton L.W."/>
            <person name="Adams G.A."/>
        </authorList>
    </citation>
    <scope>NUCLEOTIDE SEQUENCE [LARGE SCALE GENOMIC DNA]</scope>
    <source>
        <strain evidence="10 11">CPC 39397</strain>
    </source>
</reference>
<feature type="transmembrane region" description="Helical" evidence="8">
    <location>
        <begin position="148"/>
        <end position="167"/>
    </location>
</feature>
<evidence type="ECO:0000256" key="7">
    <source>
        <dbReference type="SAM" id="MobiDB-lite"/>
    </source>
</evidence>
<feature type="domain" description="Sodium/calcium exchanger membrane region" evidence="9">
    <location>
        <begin position="124"/>
        <end position="263"/>
    </location>
</feature>
<feature type="transmembrane region" description="Helical" evidence="8">
    <location>
        <begin position="916"/>
        <end position="943"/>
    </location>
</feature>
<feature type="transmembrane region" description="Helical" evidence="8">
    <location>
        <begin position="187"/>
        <end position="207"/>
    </location>
</feature>
<dbReference type="Gene3D" id="1.20.1420.30">
    <property type="entry name" value="NCX, central ion-binding region"/>
    <property type="match status" value="2"/>
</dbReference>
<feature type="compositionally biased region" description="Low complexity" evidence="7">
    <location>
        <begin position="308"/>
        <end position="317"/>
    </location>
</feature>
<evidence type="ECO:0000256" key="6">
    <source>
        <dbReference type="ARBA" id="ARBA00023136"/>
    </source>
</evidence>
<feature type="transmembrane region" description="Helical" evidence="8">
    <location>
        <begin position="28"/>
        <end position="47"/>
    </location>
</feature>
<dbReference type="PANTHER" id="PTHR12266">
    <property type="entry name" value="NA+/CA2+ K+ INDEPENDENT EXCHANGER"/>
    <property type="match status" value="1"/>
</dbReference>
<dbReference type="InterPro" id="IPR051359">
    <property type="entry name" value="CaCA_antiporter"/>
</dbReference>
<comment type="caution">
    <text evidence="10">The sequence shown here is derived from an EMBL/GenBank/DDBJ whole genome shotgun (WGS) entry which is preliminary data.</text>
</comment>
<feature type="region of interest" description="Disordered" evidence="7">
    <location>
        <begin position="403"/>
        <end position="445"/>
    </location>
</feature>
<evidence type="ECO:0000256" key="4">
    <source>
        <dbReference type="ARBA" id="ARBA00022692"/>
    </source>
</evidence>
<sequence length="1036" mass="114330">MTVISHNPLSRAQLPAHRRRRKYRSSDAFCLTILIFCAFALFSYAGFNYDRRQEVTYRNALAKRDAGPFASTDEECRMVRHSKDQCAYIAKHCPDEDAGFYSYLALFYCSLSKAKPVAFIILVSWLGLLFSTIGIAASDFFCINLSTIAAILGMSESLAGVTFLAFGNGSPDVFSTFAAFTTDSSSLAIGELFGAACFIAAVVAGSMGVVRPFKVAKKAYMRDIIFFAIAAIFSLFCMWDGKLHVWECLAMVGYYVLYVITVVVWHWWFTRRKRRQDRISAARGQYILHVTDEEQEEYRDEPDEEGGSRPSLSRGPSTENFSLLERAQALDDFEDVEDDEERDRIMANLQSNMHLNRPAPGQRRNTLTPIRPSLVGALEYRALVASLQKSRSHQVIPMDAQPYSDDHAPRLHADNISTTSDPESRPAYYLSPPRGDESPLFERPTPEVRTTTFGRSRAVSANDALGLKHDPGLMDSHGLKNRNLLDVTKDDNGLLRPPSSVHSLPLESIAETPDVVISEAASPSEPSFWRKQDGAQPSFNLLAPPGDTAPSTPDISPSRSPASLSPRQSPPQLTRLKIPSDGVSPPGSAPMSPFPAYTDIFQHPGSRPASIYLGPPSISAESHPCLPFSDDGHQQKRVRWWPYNVLPPPEVLLYRLFPTFQHWCAKSWWERILAVVAAPSIFFLTITLPVVDIEREDEPIAKTPIEPNHTFEPYSDVPPLEVTKSNLTLDSPVVTEETPSQAEAPGHGSAAVAANIERTYHDINTVQAESHSIAATPMGPQPWNRWLTITQMYLAPLFMVVVIYTQYLDLPSPYRPLIKPICVSLLVSTLLLVVLLLTTTPYHRPKPYETILSLAGFVVAIGWISTIASQVVAVLKALAVILNMSHAVMGLTIFAVGNSLGDLVADITVAKLGFPVMALSACFGGPMLNILLGIGLSGSYILIRGAQHRHKKHPGKNIEYRSYNIEVGTTLMISGVTLVFTLLVLAIAVPLNKWTMSKKLGWGLIALWTISTLGNVIVVELMGVGQPQGEAWNTYM</sequence>
<evidence type="ECO:0000313" key="10">
    <source>
        <dbReference type="EMBL" id="KAL1304664.1"/>
    </source>
</evidence>
<dbReference type="RefSeq" id="XP_069200939.1">
    <property type="nucleotide sequence ID" value="XM_069343125.1"/>
</dbReference>
<keyword evidence="4 8" id="KW-0812">Transmembrane</keyword>
<evidence type="ECO:0000313" key="11">
    <source>
        <dbReference type="Proteomes" id="UP001562354"/>
    </source>
</evidence>
<dbReference type="PANTHER" id="PTHR12266:SF0">
    <property type="entry name" value="MITOCHONDRIAL SODIUM_CALCIUM EXCHANGER PROTEIN"/>
    <property type="match status" value="1"/>
</dbReference>